<name>A0A4Y2X3V7_ARAVE</name>
<evidence type="ECO:0000313" key="1">
    <source>
        <dbReference type="EMBL" id="GBO44229.1"/>
    </source>
</evidence>
<evidence type="ECO:0000313" key="2">
    <source>
        <dbReference type="Proteomes" id="UP000499080"/>
    </source>
</evidence>
<sequence length="92" mass="10187">VETGGECVAESNQEDSDLDSTTMLLDSRRVYTRHYCKPACLTLKDLLADAEDVPPRISLSLSRLLFLSCLHPVPSVIDVLFTPVFFESMGLP</sequence>
<dbReference type="AlphaFoldDB" id="A0A4Y2X3V7"/>
<reference evidence="1 2" key="1">
    <citation type="journal article" date="2019" name="Sci. Rep.">
        <title>Orb-weaving spider Araneus ventricosus genome elucidates the spidroin gene catalogue.</title>
        <authorList>
            <person name="Kono N."/>
            <person name="Nakamura H."/>
            <person name="Ohtoshi R."/>
            <person name="Moran D.A.P."/>
            <person name="Shinohara A."/>
            <person name="Yoshida Y."/>
            <person name="Fujiwara M."/>
            <person name="Mori M."/>
            <person name="Tomita M."/>
            <person name="Arakawa K."/>
        </authorList>
    </citation>
    <scope>NUCLEOTIDE SEQUENCE [LARGE SCALE GENOMIC DNA]</scope>
</reference>
<gene>
    <name evidence="1" type="ORF">AVEN_152637_1</name>
</gene>
<organism evidence="1 2">
    <name type="scientific">Araneus ventricosus</name>
    <name type="common">Orbweaver spider</name>
    <name type="synonym">Epeira ventricosa</name>
    <dbReference type="NCBI Taxonomy" id="182803"/>
    <lineage>
        <taxon>Eukaryota</taxon>
        <taxon>Metazoa</taxon>
        <taxon>Ecdysozoa</taxon>
        <taxon>Arthropoda</taxon>
        <taxon>Chelicerata</taxon>
        <taxon>Arachnida</taxon>
        <taxon>Araneae</taxon>
        <taxon>Araneomorphae</taxon>
        <taxon>Entelegynae</taxon>
        <taxon>Araneoidea</taxon>
        <taxon>Araneidae</taxon>
        <taxon>Araneus</taxon>
    </lineage>
</organism>
<keyword evidence="2" id="KW-1185">Reference proteome</keyword>
<dbReference type="EMBL" id="BGPR01070893">
    <property type="protein sequence ID" value="GBO44229.1"/>
    <property type="molecule type" value="Genomic_DNA"/>
</dbReference>
<comment type="caution">
    <text evidence="1">The sequence shown here is derived from an EMBL/GenBank/DDBJ whole genome shotgun (WGS) entry which is preliminary data.</text>
</comment>
<proteinExistence type="predicted"/>
<feature type="non-terminal residue" evidence="1">
    <location>
        <position position="1"/>
    </location>
</feature>
<accession>A0A4Y2X3V7</accession>
<dbReference type="Proteomes" id="UP000499080">
    <property type="component" value="Unassembled WGS sequence"/>
</dbReference>
<protein>
    <submittedName>
        <fullName evidence="1">Uncharacterized protein</fullName>
    </submittedName>
</protein>